<dbReference type="Proteomes" id="UP001595279">
    <property type="component" value="Unassembled WGS sequence"/>
</dbReference>
<proteinExistence type="predicted"/>
<evidence type="ECO:0000313" key="2">
    <source>
        <dbReference type="EMBL" id="MFC3038899.1"/>
    </source>
</evidence>
<evidence type="ECO:0000256" key="1">
    <source>
        <dbReference type="SAM" id="Coils"/>
    </source>
</evidence>
<reference evidence="3" key="1">
    <citation type="journal article" date="2019" name="Int. J. Syst. Evol. Microbiol.">
        <title>The Global Catalogue of Microorganisms (GCM) 10K type strain sequencing project: providing services to taxonomists for standard genome sequencing and annotation.</title>
        <authorList>
            <consortium name="The Broad Institute Genomics Platform"/>
            <consortium name="The Broad Institute Genome Sequencing Center for Infectious Disease"/>
            <person name="Wu L."/>
            <person name="Ma J."/>
        </authorList>
    </citation>
    <scope>NUCLEOTIDE SEQUENCE [LARGE SCALE GENOMIC DNA]</scope>
    <source>
        <strain evidence="3">KCTC 13128</strain>
    </source>
</reference>
<protein>
    <submittedName>
        <fullName evidence="2">Uncharacterized protein</fullName>
    </submittedName>
</protein>
<feature type="coiled-coil region" evidence="1">
    <location>
        <begin position="24"/>
        <end position="51"/>
    </location>
</feature>
<dbReference type="RefSeq" id="WP_390267259.1">
    <property type="nucleotide sequence ID" value="NZ_JBHRSA010000004.1"/>
</dbReference>
<evidence type="ECO:0000313" key="3">
    <source>
        <dbReference type="Proteomes" id="UP001595279"/>
    </source>
</evidence>
<keyword evidence="3" id="KW-1185">Reference proteome</keyword>
<accession>A0ABV7CR61</accession>
<gene>
    <name evidence="2" type="ORF">ACFOGI_01365</name>
</gene>
<comment type="caution">
    <text evidence="2">The sequence shown here is derived from an EMBL/GenBank/DDBJ whole genome shotgun (WGS) entry which is preliminary data.</text>
</comment>
<keyword evidence="1" id="KW-0175">Coiled coil</keyword>
<organism evidence="2 3">
    <name type="scientific">Virgibacillus xinjiangensis</name>
    <dbReference type="NCBI Taxonomy" id="393090"/>
    <lineage>
        <taxon>Bacteria</taxon>
        <taxon>Bacillati</taxon>
        <taxon>Bacillota</taxon>
        <taxon>Bacilli</taxon>
        <taxon>Bacillales</taxon>
        <taxon>Bacillaceae</taxon>
        <taxon>Virgibacillus</taxon>
    </lineage>
</organism>
<name>A0ABV7CR61_9BACI</name>
<sequence length="96" mass="10996">MKNLLNKPKARVMRMELAVNPAGIDNNESQRRRLEDSLQSLSAQVRQIDKQLTLQVDTEVWMNFRNQINDLSSAKSSIKEVSFNKKHDKVEGAKQG</sequence>
<dbReference type="EMBL" id="JBHRSA010000004">
    <property type="protein sequence ID" value="MFC3038899.1"/>
    <property type="molecule type" value="Genomic_DNA"/>
</dbReference>